<sequence length="259" mass="26844">MGRAGRSEQAPEGTTGDRPEGGSQGASTAWSLLPLLAVGLGLAAVVVNGALQAFLGVAAGVLALVSFSSAVLWGLAATDRLLLYPVHRLAAQAIHRAMGVAGVIFLVLHVWMNLIQHRIGAVPAFVPFADPHRPVLLGLGVLAGYLLLAVALAGAARGLLARTGEARRWRIVHICAYPAWGAALVHGLNAGRLPAPWVSVLYSVAVVGVIVALGLRLAFQDRGSPRRSAVPVRTAAPIRPEAAGRPPVRVGSGRQRQDG</sequence>
<dbReference type="Proteomes" id="UP000318416">
    <property type="component" value="Unassembled WGS sequence"/>
</dbReference>
<keyword evidence="2" id="KW-0812">Transmembrane</keyword>
<feature type="transmembrane region" description="Helical" evidence="2">
    <location>
        <begin position="97"/>
        <end position="115"/>
    </location>
</feature>
<organism evidence="3 4">
    <name type="scientific">Kitasatospora atroaurantiaca</name>
    <dbReference type="NCBI Taxonomy" id="285545"/>
    <lineage>
        <taxon>Bacteria</taxon>
        <taxon>Bacillati</taxon>
        <taxon>Actinomycetota</taxon>
        <taxon>Actinomycetes</taxon>
        <taxon>Kitasatosporales</taxon>
        <taxon>Streptomycetaceae</taxon>
        <taxon>Kitasatospora</taxon>
    </lineage>
</organism>
<evidence type="ECO:0000256" key="2">
    <source>
        <dbReference type="SAM" id="Phobius"/>
    </source>
</evidence>
<comment type="caution">
    <text evidence="3">The sequence shown here is derived from an EMBL/GenBank/DDBJ whole genome shotgun (WGS) entry which is preliminary data.</text>
</comment>
<feature type="transmembrane region" description="Helical" evidence="2">
    <location>
        <begin position="135"/>
        <end position="159"/>
    </location>
</feature>
<evidence type="ECO:0000313" key="4">
    <source>
        <dbReference type="Proteomes" id="UP000318416"/>
    </source>
</evidence>
<feature type="transmembrane region" description="Helical" evidence="2">
    <location>
        <begin position="171"/>
        <end position="188"/>
    </location>
</feature>
<gene>
    <name evidence="3" type="ORF">FB465_6775</name>
</gene>
<keyword evidence="2" id="KW-1133">Transmembrane helix</keyword>
<evidence type="ECO:0000256" key="1">
    <source>
        <dbReference type="SAM" id="MobiDB-lite"/>
    </source>
</evidence>
<dbReference type="EMBL" id="VIVR01000001">
    <property type="protein sequence ID" value="TWE21581.1"/>
    <property type="molecule type" value="Genomic_DNA"/>
</dbReference>
<proteinExistence type="predicted"/>
<feature type="region of interest" description="Disordered" evidence="1">
    <location>
        <begin position="230"/>
        <end position="259"/>
    </location>
</feature>
<feature type="transmembrane region" description="Helical" evidence="2">
    <location>
        <begin position="200"/>
        <end position="219"/>
    </location>
</feature>
<name>A0A561F142_9ACTN</name>
<dbReference type="AlphaFoldDB" id="A0A561F142"/>
<feature type="transmembrane region" description="Helical" evidence="2">
    <location>
        <begin position="28"/>
        <end position="47"/>
    </location>
</feature>
<feature type="transmembrane region" description="Helical" evidence="2">
    <location>
        <begin position="53"/>
        <end position="76"/>
    </location>
</feature>
<protein>
    <submittedName>
        <fullName evidence="3">DMSO/TMAO reductase YedYZ heme-binding membrane subunit</fullName>
    </submittedName>
</protein>
<evidence type="ECO:0000313" key="3">
    <source>
        <dbReference type="EMBL" id="TWE21581.1"/>
    </source>
</evidence>
<keyword evidence="4" id="KW-1185">Reference proteome</keyword>
<accession>A0A561F142</accession>
<reference evidence="3 4" key="1">
    <citation type="submission" date="2019-06" db="EMBL/GenBank/DDBJ databases">
        <title>Sequencing the genomes of 1000 actinobacteria strains.</title>
        <authorList>
            <person name="Klenk H.-P."/>
        </authorList>
    </citation>
    <scope>NUCLEOTIDE SEQUENCE [LARGE SCALE GENOMIC DNA]</scope>
    <source>
        <strain evidence="3 4">DSM 41649</strain>
    </source>
</reference>
<keyword evidence="2" id="KW-0472">Membrane</keyword>
<feature type="region of interest" description="Disordered" evidence="1">
    <location>
        <begin position="1"/>
        <end position="25"/>
    </location>
</feature>